<reference evidence="13" key="1">
    <citation type="submission" date="2025-08" db="UniProtKB">
        <authorList>
            <consortium name="Ensembl"/>
        </authorList>
    </citation>
    <scope>IDENTIFICATION</scope>
    <source>
        <strain evidence="13">Glennie</strain>
    </source>
</reference>
<dbReference type="Gene3D" id="1.20.1070.10">
    <property type="entry name" value="Rhodopsin 7-helix transmembrane proteins"/>
    <property type="match status" value="1"/>
</dbReference>
<evidence type="ECO:0000256" key="4">
    <source>
        <dbReference type="ARBA" id="ARBA00022507"/>
    </source>
</evidence>
<keyword evidence="8 11" id="KW-0472">Membrane</keyword>
<dbReference type="AlphaFoldDB" id="F7E9V4"/>
<reference evidence="13" key="2">
    <citation type="submission" date="2025-09" db="UniProtKB">
        <authorList>
            <consortium name="Ensembl"/>
        </authorList>
    </citation>
    <scope>IDENTIFICATION</scope>
    <source>
        <strain evidence="13">Glennie</strain>
    </source>
</reference>
<keyword evidence="10 11" id="KW-0807">Transducer</keyword>
<sequence length="233" mass="26076">CGACNTLIETFFEIRGQFKTMNTTELTFGIVFLFQMGTGLSGNIFLLLFYARMAFASPKLSPSDLGLAHLALANTIILLTFGIPETMSAWGWRNFLDNAGCKFIMYLFRVARSLAICSTCLLSMFQAITISPGTPRWAWIKARLPRCVVPSCLLSWGHSLLVDSDVLVNMTGPQNRSVQLMLDFKYCSKISASAEIILLITFVRSFRDVFFVVLMSAASGYMVFVLHRHHQQV</sequence>
<keyword evidence="4 11" id="KW-0589">Pheromone response</keyword>
<dbReference type="Proteomes" id="UP000002279">
    <property type="component" value="Unplaced"/>
</dbReference>
<organism evidence="13 14">
    <name type="scientific">Ornithorhynchus anatinus</name>
    <name type="common">Duckbill platypus</name>
    <dbReference type="NCBI Taxonomy" id="9258"/>
    <lineage>
        <taxon>Eukaryota</taxon>
        <taxon>Metazoa</taxon>
        <taxon>Chordata</taxon>
        <taxon>Craniata</taxon>
        <taxon>Vertebrata</taxon>
        <taxon>Euteleostomi</taxon>
        <taxon>Mammalia</taxon>
        <taxon>Monotremata</taxon>
        <taxon>Ornithorhynchidae</taxon>
        <taxon>Ornithorhynchus</taxon>
    </lineage>
</organism>
<dbReference type="GO" id="GO:0016503">
    <property type="term" value="F:pheromone receptor activity"/>
    <property type="evidence" value="ECO:0007669"/>
    <property type="project" value="InterPro"/>
</dbReference>
<evidence type="ECO:0000256" key="6">
    <source>
        <dbReference type="ARBA" id="ARBA00022989"/>
    </source>
</evidence>
<evidence type="ECO:0000256" key="8">
    <source>
        <dbReference type="ARBA" id="ARBA00023136"/>
    </source>
</evidence>
<evidence type="ECO:0000256" key="9">
    <source>
        <dbReference type="ARBA" id="ARBA00023170"/>
    </source>
</evidence>
<comment type="subcellular location">
    <subcellularLocation>
        <location evidence="1 11">Cell membrane</location>
        <topology evidence="1 11">Multi-pass membrane protein</topology>
    </subcellularLocation>
</comment>
<feature type="transmembrane region" description="Helical" evidence="11">
    <location>
        <begin position="209"/>
        <end position="227"/>
    </location>
</feature>
<dbReference type="HOGENOM" id="CLU_058641_3_0_1"/>
<accession>F7E9V4</accession>
<feature type="transmembrane region" description="Helical" evidence="11">
    <location>
        <begin position="26"/>
        <end position="51"/>
    </location>
</feature>
<dbReference type="InterPro" id="IPR004072">
    <property type="entry name" value="Vmron_rcpt_1"/>
</dbReference>
<proteinExistence type="inferred from homology"/>
<evidence type="ECO:0000256" key="3">
    <source>
        <dbReference type="ARBA" id="ARBA00022475"/>
    </source>
</evidence>
<evidence type="ECO:0000256" key="1">
    <source>
        <dbReference type="ARBA" id="ARBA00004651"/>
    </source>
</evidence>
<evidence type="ECO:0000256" key="2">
    <source>
        <dbReference type="ARBA" id="ARBA00010663"/>
    </source>
</evidence>
<evidence type="ECO:0000259" key="12">
    <source>
        <dbReference type="PROSITE" id="PS50262"/>
    </source>
</evidence>
<name>F7E9V4_ORNAN</name>
<comment type="caution">
    <text evidence="11">Lacks conserved residue(s) required for the propagation of feature annotation.</text>
</comment>
<dbReference type="InterPro" id="IPR017452">
    <property type="entry name" value="GPCR_Rhodpsn_7TM"/>
</dbReference>
<evidence type="ECO:0000313" key="13">
    <source>
        <dbReference type="Ensembl" id="ENSOANP00000011061.2"/>
    </source>
</evidence>
<evidence type="ECO:0000256" key="7">
    <source>
        <dbReference type="ARBA" id="ARBA00023040"/>
    </source>
</evidence>
<dbReference type="GO" id="GO:0005886">
    <property type="term" value="C:plasma membrane"/>
    <property type="evidence" value="ECO:0000318"/>
    <property type="project" value="GO_Central"/>
</dbReference>
<feature type="domain" description="G-protein coupled receptors family 1 profile" evidence="12">
    <location>
        <begin position="42"/>
        <end position="233"/>
    </location>
</feature>
<dbReference type="GO" id="GO:0005550">
    <property type="term" value="F:pheromone binding"/>
    <property type="evidence" value="ECO:0000318"/>
    <property type="project" value="GO_Central"/>
</dbReference>
<dbReference type="GeneTree" id="ENSGT01030000234553"/>
<feature type="transmembrane region" description="Helical" evidence="11">
    <location>
        <begin position="63"/>
        <end position="83"/>
    </location>
</feature>
<dbReference type="Ensembl" id="ENSOANT00000011063.2">
    <property type="protein sequence ID" value="ENSOANP00000011061.2"/>
    <property type="gene ID" value="ENSOANG00000006946.2"/>
</dbReference>
<dbReference type="GO" id="GO:0019236">
    <property type="term" value="P:response to pheromone"/>
    <property type="evidence" value="ECO:0007669"/>
    <property type="project" value="UniProtKB-KW"/>
</dbReference>
<evidence type="ECO:0000313" key="14">
    <source>
        <dbReference type="Proteomes" id="UP000002279"/>
    </source>
</evidence>
<keyword evidence="5 11" id="KW-0812">Transmembrane</keyword>
<dbReference type="InParanoid" id="F7E9V4"/>
<protein>
    <recommendedName>
        <fullName evidence="11">Vomeronasal type-1 receptor</fullName>
    </recommendedName>
</protein>
<keyword evidence="14" id="KW-1185">Reference proteome</keyword>
<feature type="transmembrane region" description="Helical" evidence="11">
    <location>
        <begin position="103"/>
        <end position="125"/>
    </location>
</feature>
<evidence type="ECO:0000256" key="5">
    <source>
        <dbReference type="ARBA" id="ARBA00022692"/>
    </source>
</evidence>
<dbReference type="PANTHER" id="PTHR24062">
    <property type="entry name" value="VOMERONASAL TYPE-1 RECEPTOR"/>
    <property type="match status" value="1"/>
</dbReference>
<dbReference type="FunFam" id="1.20.1070.10:FF:000538">
    <property type="entry name" value="Vomeronasal type-1 receptor"/>
    <property type="match status" value="1"/>
</dbReference>
<comment type="similarity">
    <text evidence="2 11">Belongs to the G-protein coupled receptor 1 family.</text>
</comment>
<keyword evidence="9 11" id="KW-0675">Receptor</keyword>
<keyword evidence="7 11" id="KW-0297">G-protein coupled receptor</keyword>
<evidence type="ECO:0000256" key="10">
    <source>
        <dbReference type="ARBA" id="ARBA00023224"/>
    </source>
</evidence>
<dbReference type="SUPFAM" id="SSF81321">
    <property type="entry name" value="Family A G protein-coupled receptor-like"/>
    <property type="match status" value="1"/>
</dbReference>
<keyword evidence="6 11" id="KW-1133">Transmembrane helix</keyword>
<dbReference type="PROSITE" id="PS50262">
    <property type="entry name" value="G_PROTEIN_RECEP_F1_2"/>
    <property type="match status" value="1"/>
</dbReference>
<evidence type="ECO:0000256" key="11">
    <source>
        <dbReference type="RuleBase" id="RU364061"/>
    </source>
</evidence>
<keyword evidence="3 11" id="KW-1003">Cell membrane</keyword>
<dbReference type="OMA" id="PQTMATF"/>
<dbReference type="Pfam" id="PF03402">
    <property type="entry name" value="V1R"/>
    <property type="match status" value="1"/>
</dbReference>
<dbReference type="GO" id="GO:0007606">
    <property type="term" value="P:sensory perception of chemical stimulus"/>
    <property type="evidence" value="ECO:0007669"/>
    <property type="project" value="UniProtKB-ARBA"/>
</dbReference>